<sequence length="93" mass="10092">MEAAATAGTEKKKKDDNMINKDEEAIPTESSPYVRYTDLEEYKTKAYGSPGHLPVIDRPHHGGATDAPTLSGNATTINALPNHPPQSPQQYKS</sequence>
<dbReference type="AlphaFoldDB" id="A0AAV8F7D6"/>
<evidence type="ECO:0000313" key="4">
    <source>
        <dbReference type="Proteomes" id="UP001140206"/>
    </source>
</evidence>
<name>A0AAV8F7D6_9POAL</name>
<evidence type="ECO:0000256" key="1">
    <source>
        <dbReference type="SAM" id="MobiDB-lite"/>
    </source>
</evidence>
<protein>
    <submittedName>
        <fullName evidence="2">Uncharacterized protein</fullName>
    </submittedName>
</protein>
<feature type="compositionally biased region" description="Polar residues" evidence="1">
    <location>
        <begin position="68"/>
        <end position="79"/>
    </location>
</feature>
<dbReference type="InterPro" id="IPR018930">
    <property type="entry name" value="LEA-18"/>
</dbReference>
<dbReference type="Proteomes" id="UP001140206">
    <property type="component" value="Chromosome 2"/>
</dbReference>
<evidence type="ECO:0000313" key="3">
    <source>
        <dbReference type="EMBL" id="KAJ4807661.1"/>
    </source>
</evidence>
<organism evidence="2 4">
    <name type="scientific">Rhynchospora pubera</name>
    <dbReference type="NCBI Taxonomy" id="906938"/>
    <lineage>
        <taxon>Eukaryota</taxon>
        <taxon>Viridiplantae</taxon>
        <taxon>Streptophyta</taxon>
        <taxon>Embryophyta</taxon>
        <taxon>Tracheophyta</taxon>
        <taxon>Spermatophyta</taxon>
        <taxon>Magnoliopsida</taxon>
        <taxon>Liliopsida</taxon>
        <taxon>Poales</taxon>
        <taxon>Cyperaceae</taxon>
        <taxon>Cyperoideae</taxon>
        <taxon>Rhynchosporeae</taxon>
        <taxon>Rhynchospora</taxon>
    </lineage>
</organism>
<dbReference type="EMBL" id="JAMFTS010000002">
    <property type="protein sequence ID" value="KAJ4786713.1"/>
    <property type="molecule type" value="Genomic_DNA"/>
</dbReference>
<reference evidence="2" key="1">
    <citation type="submission" date="2022-08" db="EMBL/GenBank/DDBJ databases">
        <authorList>
            <person name="Marques A."/>
        </authorList>
    </citation>
    <scope>NUCLEOTIDE SEQUENCE</scope>
    <source>
        <strain evidence="2">RhyPub2mFocal</strain>
        <tissue evidence="2">Leaves</tissue>
    </source>
</reference>
<comment type="caution">
    <text evidence="2">The sequence shown here is derived from an EMBL/GenBank/DDBJ whole genome shotgun (WGS) entry which is preliminary data.</text>
</comment>
<gene>
    <name evidence="3" type="ORF">LUZ62_020227</name>
    <name evidence="2" type="ORF">LUZ62_037959</name>
</gene>
<dbReference type="Proteomes" id="UP001140206">
    <property type="component" value="Chromosome 1"/>
</dbReference>
<keyword evidence="4" id="KW-1185">Reference proteome</keyword>
<dbReference type="EMBL" id="JAMFTS010000001">
    <property type="protein sequence ID" value="KAJ4807661.1"/>
    <property type="molecule type" value="Genomic_DNA"/>
</dbReference>
<feature type="compositionally biased region" description="Basic and acidic residues" evidence="1">
    <location>
        <begin position="9"/>
        <end position="24"/>
    </location>
</feature>
<evidence type="ECO:0000313" key="2">
    <source>
        <dbReference type="EMBL" id="KAJ4786713.1"/>
    </source>
</evidence>
<feature type="region of interest" description="Disordered" evidence="1">
    <location>
        <begin position="47"/>
        <end position="93"/>
    </location>
</feature>
<dbReference type="Pfam" id="PF10714">
    <property type="entry name" value="LEA_6"/>
    <property type="match status" value="1"/>
</dbReference>
<feature type="region of interest" description="Disordered" evidence="1">
    <location>
        <begin position="1"/>
        <end position="32"/>
    </location>
</feature>
<proteinExistence type="predicted"/>
<accession>A0AAV8F7D6</accession>